<keyword evidence="1" id="KW-0472">Membrane</keyword>
<evidence type="ECO:0000256" key="1">
    <source>
        <dbReference type="SAM" id="Phobius"/>
    </source>
</evidence>
<protein>
    <submittedName>
        <fullName evidence="2">Uncharacterized protein</fullName>
    </submittedName>
</protein>
<evidence type="ECO:0000313" key="2">
    <source>
        <dbReference type="EMBL" id="QQQ17862.1"/>
    </source>
</evidence>
<keyword evidence="1" id="KW-0812">Transmembrane</keyword>
<feature type="transmembrane region" description="Helical" evidence="1">
    <location>
        <begin position="65"/>
        <end position="85"/>
    </location>
</feature>
<proteinExistence type="predicted"/>
<keyword evidence="1" id="KW-1133">Transmembrane helix</keyword>
<accession>A0ABX7BJX9</accession>
<reference evidence="2 3" key="1">
    <citation type="submission" date="2021-01" db="EMBL/GenBank/DDBJ databases">
        <title>Brevundimonas vitis sp. nov., an bacterium isolated from grape (Vitis vinifera).</title>
        <authorList>
            <person name="Jiang L."/>
            <person name="Lee J."/>
        </authorList>
    </citation>
    <scope>NUCLEOTIDE SEQUENCE [LARGE SCALE GENOMIC DNA]</scope>
    <source>
        <strain evidence="2 3">GRTSA-9</strain>
    </source>
</reference>
<feature type="transmembrane region" description="Helical" evidence="1">
    <location>
        <begin position="91"/>
        <end position="110"/>
    </location>
</feature>
<sequence>MTRKAIWLLASLGLLLGVLHLGLTLPMYRQLSLEALWFAGSGLAVVCCALMNIAALRNRTPSSRWAVVIANLLIASFFAAAWPLLPSPQVAVGFIIFIVLAAYFGPITLWQERAVRRTLKS</sequence>
<gene>
    <name evidence="2" type="ORF">JIP62_11060</name>
</gene>
<organism evidence="2 3">
    <name type="scientific">Brevundimonas vitisensis</name>
    <dbReference type="NCBI Taxonomy" id="2800818"/>
    <lineage>
        <taxon>Bacteria</taxon>
        <taxon>Pseudomonadati</taxon>
        <taxon>Pseudomonadota</taxon>
        <taxon>Alphaproteobacteria</taxon>
        <taxon>Caulobacterales</taxon>
        <taxon>Caulobacteraceae</taxon>
        <taxon>Brevundimonas</taxon>
    </lineage>
</organism>
<feature type="transmembrane region" description="Helical" evidence="1">
    <location>
        <begin position="34"/>
        <end position="53"/>
    </location>
</feature>
<dbReference type="EMBL" id="CP067977">
    <property type="protein sequence ID" value="QQQ17862.1"/>
    <property type="molecule type" value="Genomic_DNA"/>
</dbReference>
<dbReference type="RefSeq" id="WP_201102237.1">
    <property type="nucleotide sequence ID" value="NZ_CP067977.1"/>
</dbReference>
<evidence type="ECO:0000313" key="3">
    <source>
        <dbReference type="Proteomes" id="UP000595448"/>
    </source>
</evidence>
<dbReference type="Proteomes" id="UP000595448">
    <property type="component" value="Chromosome"/>
</dbReference>
<keyword evidence="3" id="KW-1185">Reference proteome</keyword>
<name>A0ABX7BJX9_9CAUL</name>